<sequence length="311" mass="34014">MSITANRASASISLALSDKRKHRTLWGDAWVQFRRNRIAVYGLLLLLFIIVAILLGPLVYRVDPKAINILEASAPPSAAHPFGTDDLGRDILARCLYGGRISLAVGLVSMVIAMSFGTIIGLLAGYVTRLDNLLMRFTDMMLTLPQIPLLLVAMSLFRDSMRMRFGLEAGAFIMVVSIIGLFGWMPTARMVRGLVLSIKQKEFIEAAINIGVRSGGIMGRHILPNTFGIIIVASTLSVASAILTESTLSFLGLGFPPDVPTWGSLLYENRNYMIKAPWMVIFPGVLISLTILSINVIGDGLRDALDPRQRQ</sequence>
<dbReference type="Pfam" id="PF00528">
    <property type="entry name" value="BPD_transp_1"/>
    <property type="match status" value="1"/>
</dbReference>
<gene>
    <name evidence="9" type="ORF">ENQ20_01975</name>
</gene>
<dbReference type="EMBL" id="DSMG01000029">
    <property type="protein sequence ID" value="HDX30241.1"/>
    <property type="molecule type" value="Genomic_DNA"/>
</dbReference>
<dbReference type="GO" id="GO:0055085">
    <property type="term" value="P:transmembrane transport"/>
    <property type="evidence" value="ECO:0007669"/>
    <property type="project" value="InterPro"/>
</dbReference>
<evidence type="ECO:0000256" key="5">
    <source>
        <dbReference type="ARBA" id="ARBA00022989"/>
    </source>
</evidence>
<evidence type="ECO:0000256" key="6">
    <source>
        <dbReference type="ARBA" id="ARBA00023136"/>
    </source>
</evidence>
<comment type="subcellular location">
    <subcellularLocation>
        <location evidence="1 7">Cell membrane</location>
        <topology evidence="1 7">Multi-pass membrane protein</topology>
    </subcellularLocation>
</comment>
<organism evidence="9">
    <name type="scientific">Caldilinea aerophila</name>
    <dbReference type="NCBI Taxonomy" id="133453"/>
    <lineage>
        <taxon>Bacteria</taxon>
        <taxon>Bacillati</taxon>
        <taxon>Chloroflexota</taxon>
        <taxon>Caldilineae</taxon>
        <taxon>Caldilineales</taxon>
        <taxon>Caldilineaceae</taxon>
        <taxon>Caldilinea</taxon>
    </lineage>
</organism>
<evidence type="ECO:0000256" key="2">
    <source>
        <dbReference type="ARBA" id="ARBA00022448"/>
    </source>
</evidence>
<feature type="transmembrane region" description="Helical" evidence="7">
    <location>
        <begin position="165"/>
        <end position="185"/>
    </location>
</feature>
<keyword evidence="3" id="KW-1003">Cell membrane</keyword>
<feature type="transmembrane region" description="Helical" evidence="7">
    <location>
        <begin position="38"/>
        <end position="60"/>
    </location>
</feature>
<dbReference type="InterPro" id="IPR050366">
    <property type="entry name" value="BP-dependent_transpt_permease"/>
</dbReference>
<dbReference type="InterPro" id="IPR000515">
    <property type="entry name" value="MetI-like"/>
</dbReference>
<comment type="caution">
    <text evidence="9">The sequence shown here is derived from an EMBL/GenBank/DDBJ whole genome shotgun (WGS) entry which is preliminary data.</text>
</comment>
<feature type="transmembrane region" description="Helical" evidence="7">
    <location>
        <begin position="227"/>
        <end position="255"/>
    </location>
</feature>
<dbReference type="InterPro" id="IPR025966">
    <property type="entry name" value="OppC_N"/>
</dbReference>
<proteinExistence type="inferred from homology"/>
<evidence type="ECO:0000259" key="8">
    <source>
        <dbReference type="PROSITE" id="PS50928"/>
    </source>
</evidence>
<keyword evidence="4 7" id="KW-0812">Transmembrane</keyword>
<accession>A0A7C1JFP3</accession>
<dbReference type="Pfam" id="PF12911">
    <property type="entry name" value="OppC_N"/>
    <property type="match status" value="1"/>
</dbReference>
<evidence type="ECO:0000256" key="1">
    <source>
        <dbReference type="ARBA" id="ARBA00004651"/>
    </source>
</evidence>
<dbReference type="CDD" id="cd06261">
    <property type="entry name" value="TM_PBP2"/>
    <property type="match status" value="1"/>
</dbReference>
<reference evidence="9" key="1">
    <citation type="journal article" date="2020" name="mSystems">
        <title>Genome- and Community-Level Interaction Insights into Carbon Utilization and Element Cycling Functions of Hydrothermarchaeota in Hydrothermal Sediment.</title>
        <authorList>
            <person name="Zhou Z."/>
            <person name="Liu Y."/>
            <person name="Xu W."/>
            <person name="Pan J."/>
            <person name="Luo Z.H."/>
            <person name="Li M."/>
        </authorList>
    </citation>
    <scope>NUCLEOTIDE SEQUENCE [LARGE SCALE GENOMIC DNA]</scope>
    <source>
        <strain evidence="9">SpSt-289</strain>
    </source>
</reference>
<keyword evidence="6 7" id="KW-0472">Membrane</keyword>
<dbReference type="AlphaFoldDB" id="A0A7C1JFP3"/>
<name>A0A7C1JFP3_9CHLR</name>
<evidence type="ECO:0000313" key="9">
    <source>
        <dbReference type="EMBL" id="HDX30241.1"/>
    </source>
</evidence>
<keyword evidence="2 7" id="KW-0813">Transport</keyword>
<feature type="transmembrane region" description="Helical" evidence="7">
    <location>
        <begin position="276"/>
        <end position="297"/>
    </location>
</feature>
<feature type="domain" description="ABC transmembrane type-1" evidence="8">
    <location>
        <begin position="99"/>
        <end position="298"/>
    </location>
</feature>
<feature type="transmembrane region" description="Helical" evidence="7">
    <location>
        <begin position="101"/>
        <end position="127"/>
    </location>
</feature>
<keyword evidence="5 7" id="KW-1133">Transmembrane helix</keyword>
<dbReference type="PROSITE" id="PS50928">
    <property type="entry name" value="ABC_TM1"/>
    <property type="match status" value="1"/>
</dbReference>
<dbReference type="Gene3D" id="1.10.3720.10">
    <property type="entry name" value="MetI-like"/>
    <property type="match status" value="1"/>
</dbReference>
<dbReference type="SUPFAM" id="SSF161098">
    <property type="entry name" value="MetI-like"/>
    <property type="match status" value="1"/>
</dbReference>
<dbReference type="InterPro" id="IPR035906">
    <property type="entry name" value="MetI-like_sf"/>
</dbReference>
<dbReference type="PANTHER" id="PTHR43386:SF23">
    <property type="entry name" value="ABC TRANSPORTER"/>
    <property type="match status" value="1"/>
</dbReference>
<dbReference type="GO" id="GO:0005886">
    <property type="term" value="C:plasma membrane"/>
    <property type="evidence" value="ECO:0007669"/>
    <property type="project" value="UniProtKB-SubCell"/>
</dbReference>
<evidence type="ECO:0000256" key="7">
    <source>
        <dbReference type="RuleBase" id="RU363032"/>
    </source>
</evidence>
<dbReference type="PANTHER" id="PTHR43386">
    <property type="entry name" value="OLIGOPEPTIDE TRANSPORT SYSTEM PERMEASE PROTEIN APPC"/>
    <property type="match status" value="1"/>
</dbReference>
<feature type="transmembrane region" description="Helical" evidence="7">
    <location>
        <begin position="133"/>
        <end position="153"/>
    </location>
</feature>
<evidence type="ECO:0000256" key="3">
    <source>
        <dbReference type="ARBA" id="ARBA00022475"/>
    </source>
</evidence>
<protein>
    <submittedName>
        <fullName evidence="9">ABC transporter permease</fullName>
    </submittedName>
</protein>
<evidence type="ECO:0000256" key="4">
    <source>
        <dbReference type="ARBA" id="ARBA00022692"/>
    </source>
</evidence>
<comment type="similarity">
    <text evidence="7">Belongs to the binding-protein-dependent transport system permease family.</text>
</comment>